<dbReference type="InterPro" id="IPR005123">
    <property type="entry name" value="Oxoglu/Fe-dep_dioxygenase_dom"/>
</dbReference>
<reference evidence="7" key="1">
    <citation type="submission" date="2025-08" db="UniProtKB">
        <authorList>
            <consortium name="RefSeq"/>
        </authorList>
    </citation>
    <scope>IDENTIFICATION</scope>
    <source>
        <tissue evidence="7">Fruit stalk</tissue>
    </source>
</reference>
<dbReference type="Pfam" id="PF14226">
    <property type="entry name" value="DIOX_N"/>
    <property type="match status" value="1"/>
</dbReference>
<dbReference type="PANTHER" id="PTHR47991">
    <property type="entry name" value="OXOGLUTARATE/IRON-DEPENDENT DIOXYGENASE"/>
    <property type="match status" value="1"/>
</dbReference>
<evidence type="ECO:0000256" key="2">
    <source>
        <dbReference type="ARBA" id="ARBA00022723"/>
    </source>
</evidence>
<name>A0A6P5Z1R1_DURZI</name>
<dbReference type="GO" id="GO:0016491">
    <property type="term" value="F:oxidoreductase activity"/>
    <property type="evidence" value="ECO:0007669"/>
    <property type="project" value="UniProtKB-KW"/>
</dbReference>
<dbReference type="InterPro" id="IPR050295">
    <property type="entry name" value="Plant_2OG-oxidoreductases"/>
</dbReference>
<keyword evidence="4" id="KW-0560">Oxidoreductase</keyword>
<keyword evidence="3 4" id="KW-0408">Iron</keyword>
<evidence type="ECO:0000256" key="4">
    <source>
        <dbReference type="RuleBase" id="RU003682"/>
    </source>
</evidence>
<evidence type="ECO:0000313" key="6">
    <source>
        <dbReference type="Proteomes" id="UP000515121"/>
    </source>
</evidence>
<keyword evidence="2 4" id="KW-0479">Metal-binding</keyword>
<dbReference type="SUPFAM" id="SSF51197">
    <property type="entry name" value="Clavaminate synthase-like"/>
    <property type="match status" value="1"/>
</dbReference>
<dbReference type="GO" id="GO:0046872">
    <property type="term" value="F:metal ion binding"/>
    <property type="evidence" value="ECO:0007669"/>
    <property type="project" value="UniProtKB-KW"/>
</dbReference>
<sequence length="367" mass="42110">MDLKVENGCIQEDKGLGWGKSLTVPSVQEIVMNDSQSVPERYIREHKDRPLVSQIFPASLEIPIIDFSLLAKGDEHERRKLDLACKEWGFFQITNHGVEEEILHKMKAAVAAFFELPLEEKKKYAMAANDIQGYGQAYVVSEQQKLDWCDMIFLITLPPENRNFKFWPLTLPGFREAMEVYTKEVQIVAEEIYANISLLMGMDRDGLRRLQGELKQCMRMNYYPACSRPDLVLGVSPHSDGSSLTLLLQDYEITGLQIKHKEEWIPVKPIPNSLVVNIGDVVEILSNGMYKSIEHRAITNEKKARISIATIALPDEELEIGPLDTMVDDHRCPRMYKKVKYVDYIRQFLARKLEGKAHTDLVKIENK</sequence>
<dbReference type="AlphaFoldDB" id="A0A6P5Z1R1"/>
<dbReference type="OrthoDB" id="288590at2759"/>
<evidence type="ECO:0000256" key="3">
    <source>
        <dbReference type="ARBA" id="ARBA00023004"/>
    </source>
</evidence>
<proteinExistence type="inferred from homology"/>
<accession>A0A6P5Z1R1</accession>
<dbReference type="Proteomes" id="UP000515121">
    <property type="component" value="Unplaced"/>
</dbReference>
<evidence type="ECO:0000313" key="7">
    <source>
        <dbReference type="RefSeq" id="XP_022746699.1"/>
    </source>
</evidence>
<dbReference type="InterPro" id="IPR027443">
    <property type="entry name" value="IPNS-like_sf"/>
</dbReference>
<feature type="domain" description="Fe2OG dioxygenase" evidence="5">
    <location>
        <begin position="213"/>
        <end position="314"/>
    </location>
</feature>
<evidence type="ECO:0000259" key="5">
    <source>
        <dbReference type="PROSITE" id="PS51471"/>
    </source>
</evidence>
<protein>
    <submittedName>
        <fullName evidence="7">Protein SRG1-like</fullName>
    </submittedName>
</protein>
<organism evidence="6 7">
    <name type="scientific">Durio zibethinus</name>
    <name type="common">Durian</name>
    <dbReference type="NCBI Taxonomy" id="66656"/>
    <lineage>
        <taxon>Eukaryota</taxon>
        <taxon>Viridiplantae</taxon>
        <taxon>Streptophyta</taxon>
        <taxon>Embryophyta</taxon>
        <taxon>Tracheophyta</taxon>
        <taxon>Spermatophyta</taxon>
        <taxon>Magnoliopsida</taxon>
        <taxon>eudicotyledons</taxon>
        <taxon>Gunneridae</taxon>
        <taxon>Pentapetalae</taxon>
        <taxon>rosids</taxon>
        <taxon>malvids</taxon>
        <taxon>Malvales</taxon>
        <taxon>Malvaceae</taxon>
        <taxon>Helicteroideae</taxon>
        <taxon>Durio</taxon>
    </lineage>
</organism>
<comment type="similarity">
    <text evidence="1 4">Belongs to the iron/ascorbate-dependent oxidoreductase family.</text>
</comment>
<dbReference type="Pfam" id="PF03171">
    <property type="entry name" value="2OG-FeII_Oxy"/>
    <property type="match status" value="1"/>
</dbReference>
<dbReference type="InterPro" id="IPR044861">
    <property type="entry name" value="IPNS-like_FE2OG_OXY"/>
</dbReference>
<dbReference type="KEGG" id="dzi:111296580"/>
<dbReference type="PROSITE" id="PS51471">
    <property type="entry name" value="FE2OG_OXY"/>
    <property type="match status" value="1"/>
</dbReference>
<evidence type="ECO:0000256" key="1">
    <source>
        <dbReference type="ARBA" id="ARBA00008056"/>
    </source>
</evidence>
<dbReference type="Gene3D" id="2.60.120.330">
    <property type="entry name" value="B-lactam Antibiotic, Isopenicillin N Synthase, Chain"/>
    <property type="match status" value="1"/>
</dbReference>
<gene>
    <name evidence="7" type="primary">LOC111296580</name>
</gene>
<dbReference type="FunFam" id="2.60.120.330:FF:000079">
    <property type="entry name" value="Protein SRG1"/>
    <property type="match status" value="1"/>
</dbReference>
<dbReference type="GeneID" id="111296580"/>
<dbReference type="RefSeq" id="XP_022746699.1">
    <property type="nucleotide sequence ID" value="XM_022890964.1"/>
</dbReference>
<keyword evidence="6" id="KW-1185">Reference proteome</keyword>
<dbReference type="InterPro" id="IPR026992">
    <property type="entry name" value="DIOX_N"/>
</dbReference>